<feature type="transmembrane region" description="Helical" evidence="1">
    <location>
        <begin position="100"/>
        <end position="120"/>
    </location>
</feature>
<organism evidence="2">
    <name type="scientific">viral metagenome</name>
    <dbReference type="NCBI Taxonomy" id="1070528"/>
    <lineage>
        <taxon>unclassified sequences</taxon>
        <taxon>metagenomes</taxon>
        <taxon>organismal metagenomes</taxon>
    </lineage>
</organism>
<keyword evidence="1" id="KW-1133">Transmembrane helix</keyword>
<accession>A0A6C0E6P5</accession>
<dbReference type="EMBL" id="MN739743">
    <property type="protein sequence ID" value="QHT24240.1"/>
    <property type="molecule type" value="Genomic_DNA"/>
</dbReference>
<protein>
    <submittedName>
        <fullName evidence="2">Uncharacterized protein</fullName>
    </submittedName>
</protein>
<dbReference type="AlphaFoldDB" id="A0A6C0E6P5"/>
<feature type="transmembrane region" description="Helical" evidence="1">
    <location>
        <begin position="141"/>
        <end position="163"/>
    </location>
</feature>
<sequence>MSTPLESLSDTPSADEERVRRILADLNGEPQRIITEPPNSVSTGTLRMDPGTARANVIGNSTPTMADFHAMFQQMSPGAVPQAAAAVQPQPKADPSWRDYAYQILRAPIAVAVIVFFLNLPITTGMMSKYASWMYLSTGEISVVGLLVKSLLAGSLFALYQGISVFIDK</sequence>
<proteinExistence type="predicted"/>
<evidence type="ECO:0000256" key="1">
    <source>
        <dbReference type="SAM" id="Phobius"/>
    </source>
</evidence>
<evidence type="ECO:0000313" key="2">
    <source>
        <dbReference type="EMBL" id="QHT24240.1"/>
    </source>
</evidence>
<reference evidence="2" key="1">
    <citation type="journal article" date="2020" name="Nature">
        <title>Giant virus diversity and host interactions through global metagenomics.</title>
        <authorList>
            <person name="Schulz F."/>
            <person name="Roux S."/>
            <person name="Paez-Espino D."/>
            <person name="Jungbluth S."/>
            <person name="Walsh D.A."/>
            <person name="Denef V.J."/>
            <person name="McMahon K.D."/>
            <person name="Konstantinidis K.T."/>
            <person name="Eloe-Fadrosh E.A."/>
            <person name="Kyrpides N.C."/>
            <person name="Woyke T."/>
        </authorList>
    </citation>
    <scope>NUCLEOTIDE SEQUENCE</scope>
    <source>
        <strain evidence="2">GVMAG-M-3300023179-138</strain>
    </source>
</reference>
<keyword evidence="1" id="KW-0812">Transmembrane</keyword>
<keyword evidence="1" id="KW-0472">Membrane</keyword>
<name>A0A6C0E6P5_9ZZZZ</name>